<dbReference type="Pfam" id="PF00326">
    <property type="entry name" value="Peptidase_S9"/>
    <property type="match status" value="1"/>
</dbReference>
<dbReference type="Pfam" id="PF07676">
    <property type="entry name" value="PD40"/>
    <property type="match status" value="1"/>
</dbReference>
<dbReference type="Pfam" id="PF00930">
    <property type="entry name" value="DPPIV_N"/>
    <property type="match status" value="1"/>
</dbReference>
<accession>A0A8J7GUT0</accession>
<protein>
    <submittedName>
        <fullName evidence="3">Dipeptidyl-peptidase-4</fullName>
        <ecNumber evidence="3">3.4.14.5</ecNumber>
    </submittedName>
</protein>
<dbReference type="PANTHER" id="PTHR11731:SF193">
    <property type="entry name" value="DIPEPTIDYL PEPTIDASE 9"/>
    <property type="match status" value="1"/>
</dbReference>
<keyword evidence="4" id="KW-1185">Reference proteome</keyword>
<dbReference type="GO" id="GO:0006508">
    <property type="term" value="P:proteolysis"/>
    <property type="evidence" value="ECO:0007669"/>
    <property type="project" value="InterPro"/>
</dbReference>
<evidence type="ECO:0000259" key="2">
    <source>
        <dbReference type="Pfam" id="PF00930"/>
    </source>
</evidence>
<dbReference type="SUPFAM" id="SSF53474">
    <property type="entry name" value="alpha/beta-Hydrolases"/>
    <property type="match status" value="1"/>
</dbReference>
<dbReference type="PANTHER" id="PTHR11731">
    <property type="entry name" value="PROTEASE FAMILY S9B,C DIPEPTIDYL-PEPTIDASE IV-RELATED"/>
    <property type="match status" value="1"/>
</dbReference>
<dbReference type="SUPFAM" id="SSF82171">
    <property type="entry name" value="DPP6 N-terminal domain-like"/>
    <property type="match status" value="1"/>
</dbReference>
<dbReference type="EC" id="3.4.14.5" evidence="3"/>
<sequence>MVDFPELAARTHGFSSGTPRAVTVSPDGSRVVFLRSTGPTDPYDQLWIMDLPAGTERRIGPRVTEDAPTAAEAALRERLRLNTLGIGAYSTDAAARTAVYTAAGRLYRADLLTGAAEEVPTAGPVTEPRLDPTGQRIAYVTDGQLRVIHPDGTDVLLAGEANVTWGLAEFVAAEELGRSRGYWWAPDGERLLVARVDESRLTRFVLADPSDPSAEPRVVRRPVPGGDNAQVSLHVLDLDGGWVDVHWDRAAYPYLVSAEWGASGPLVTVLRRLQQHGLALTIDPRTGETQVHAELSDPHWVEPVPGTPTRLPDGRVLLSGELVRDGLDARCLFADGALLTPPALYPRSICGLLDDGLLVAASEGEPSEQHLYLVSLAPSTAPRRLTSAPGWHTGVATGSTYVRCSTSLDHPRPRWTVVTPTGEHELRSLSAEHPYPARPALARVTDREIPTSVLYPTGHVAGQRRLPVLVNSYGGPSGQMVLARRGVWQERQWWAEQGFAVVTIDGRGTPGCSPQYEKIIHHRLADIALSDQCDALAALAAKHPDLDLDRVAIRGWSFGGWLAAAAVLRRPDVFHAAIAGAPVTEWELTDTAFTERYLGLPEEQPEVYARHSLLADAEALSRPLLLIHGLADDNVHVAHTLKLSAALTAAGRPHSVLPLVGATHMGLNTLPLELDFLRRAFNL</sequence>
<organism evidence="3 4">
    <name type="scientific">Longispora fulva</name>
    <dbReference type="NCBI Taxonomy" id="619741"/>
    <lineage>
        <taxon>Bacteria</taxon>
        <taxon>Bacillati</taxon>
        <taxon>Actinomycetota</taxon>
        <taxon>Actinomycetes</taxon>
        <taxon>Micromonosporales</taxon>
        <taxon>Micromonosporaceae</taxon>
        <taxon>Longispora</taxon>
    </lineage>
</organism>
<dbReference type="Proteomes" id="UP000622552">
    <property type="component" value="Unassembled WGS sequence"/>
</dbReference>
<dbReference type="InterPro" id="IPR050278">
    <property type="entry name" value="Serine_Prot_S9B/DPPIV"/>
</dbReference>
<dbReference type="GO" id="GO:0008236">
    <property type="term" value="F:serine-type peptidase activity"/>
    <property type="evidence" value="ECO:0007669"/>
    <property type="project" value="InterPro"/>
</dbReference>
<reference evidence="3" key="1">
    <citation type="submission" date="2020-11" db="EMBL/GenBank/DDBJ databases">
        <title>Sequencing the genomes of 1000 actinobacteria strains.</title>
        <authorList>
            <person name="Klenk H.-P."/>
        </authorList>
    </citation>
    <scope>NUCLEOTIDE SEQUENCE</scope>
    <source>
        <strain evidence="3">DSM 45356</strain>
    </source>
</reference>
<evidence type="ECO:0000313" key="3">
    <source>
        <dbReference type="EMBL" id="MBG6138854.1"/>
    </source>
</evidence>
<feature type="domain" description="Dipeptidylpeptidase IV N-terminal" evidence="2">
    <location>
        <begin position="102"/>
        <end position="303"/>
    </location>
</feature>
<dbReference type="GO" id="GO:0008239">
    <property type="term" value="F:dipeptidyl-peptidase activity"/>
    <property type="evidence" value="ECO:0007669"/>
    <property type="project" value="UniProtKB-EC"/>
</dbReference>
<name>A0A8J7GUT0_9ACTN</name>
<gene>
    <name evidence="3" type="ORF">IW245_005048</name>
</gene>
<dbReference type="AlphaFoldDB" id="A0A8J7GUT0"/>
<proteinExistence type="predicted"/>
<evidence type="ECO:0000313" key="4">
    <source>
        <dbReference type="Proteomes" id="UP000622552"/>
    </source>
</evidence>
<dbReference type="InterPro" id="IPR002469">
    <property type="entry name" value="Peptidase_S9B_N"/>
</dbReference>
<comment type="caution">
    <text evidence="3">The sequence shown here is derived from an EMBL/GenBank/DDBJ whole genome shotgun (WGS) entry which is preliminary data.</text>
</comment>
<dbReference type="InterPro" id="IPR001375">
    <property type="entry name" value="Peptidase_S9_cat"/>
</dbReference>
<dbReference type="Gene3D" id="2.140.10.30">
    <property type="entry name" value="Dipeptidylpeptidase IV, N-terminal domain"/>
    <property type="match status" value="1"/>
</dbReference>
<dbReference type="EMBL" id="JADOUF010000001">
    <property type="protein sequence ID" value="MBG6138854.1"/>
    <property type="molecule type" value="Genomic_DNA"/>
</dbReference>
<dbReference type="Gene3D" id="3.40.50.1820">
    <property type="entry name" value="alpha/beta hydrolase"/>
    <property type="match status" value="1"/>
</dbReference>
<dbReference type="InterPro" id="IPR029058">
    <property type="entry name" value="AB_hydrolase_fold"/>
</dbReference>
<dbReference type="InterPro" id="IPR011659">
    <property type="entry name" value="WD40"/>
</dbReference>
<keyword evidence="3" id="KW-0378">Hydrolase</keyword>
<evidence type="ECO:0000259" key="1">
    <source>
        <dbReference type="Pfam" id="PF00326"/>
    </source>
</evidence>
<feature type="domain" description="Peptidase S9 prolyl oligopeptidase catalytic" evidence="1">
    <location>
        <begin position="490"/>
        <end position="667"/>
    </location>
</feature>